<evidence type="ECO:0000313" key="3">
    <source>
        <dbReference type="EMBL" id="JAG64808.1"/>
    </source>
</evidence>
<gene>
    <name evidence="2" type="ORF">CM83_99321</name>
</gene>
<sequence>MLIDQIILNHNRKVLETEQAAIRDERAQNWNELVIFKHAMVEYRNAWKERAQETERLVNEYAREIELKKHKVRKARETSSKDLAMACFKADKLKAAENIAKQATSNQMESKARELVEHYNSVNNRLSSAAEKEKLMELNPGPYNDESLKYLKLLQERQQLEDREMLENMKRQNDVHQREVMTVLERPIQESYKHQHPMYRVLKSE</sequence>
<evidence type="ECO:0000313" key="2">
    <source>
        <dbReference type="EMBL" id="JAG40317.1"/>
    </source>
</evidence>
<feature type="coiled-coil region" evidence="1">
    <location>
        <begin position="143"/>
        <end position="186"/>
    </location>
</feature>
<proteinExistence type="predicted"/>
<feature type="coiled-coil region" evidence="1">
    <location>
        <begin position="44"/>
        <end position="78"/>
    </location>
</feature>
<accession>A0A0A9Z4X8</accession>
<organism evidence="2">
    <name type="scientific">Lygus hesperus</name>
    <name type="common">Western plant bug</name>
    <dbReference type="NCBI Taxonomy" id="30085"/>
    <lineage>
        <taxon>Eukaryota</taxon>
        <taxon>Metazoa</taxon>
        <taxon>Ecdysozoa</taxon>
        <taxon>Arthropoda</taxon>
        <taxon>Hexapoda</taxon>
        <taxon>Insecta</taxon>
        <taxon>Pterygota</taxon>
        <taxon>Neoptera</taxon>
        <taxon>Paraneoptera</taxon>
        <taxon>Hemiptera</taxon>
        <taxon>Heteroptera</taxon>
        <taxon>Panheteroptera</taxon>
        <taxon>Cimicomorpha</taxon>
        <taxon>Miridae</taxon>
        <taxon>Mirini</taxon>
        <taxon>Lygus</taxon>
    </lineage>
</organism>
<reference evidence="2" key="2">
    <citation type="submission" date="2014-07" db="EMBL/GenBank/DDBJ databases">
        <authorList>
            <person name="Hull J."/>
        </authorList>
    </citation>
    <scope>NUCLEOTIDE SEQUENCE</scope>
</reference>
<keyword evidence="1" id="KW-0175">Coiled coil</keyword>
<name>A0A0A9Z4X8_LYGHE</name>
<dbReference type="EMBL" id="GBHO01003287">
    <property type="protein sequence ID" value="JAG40317.1"/>
    <property type="molecule type" value="Transcribed_RNA"/>
</dbReference>
<reference evidence="3" key="3">
    <citation type="submission" date="2014-09" db="EMBL/GenBank/DDBJ databases">
        <authorList>
            <person name="Magalhaes I.L.F."/>
            <person name="Oliveira U."/>
            <person name="Santos F.R."/>
            <person name="Vidigal T.H.D.A."/>
            <person name="Brescovit A.D."/>
            <person name="Santos A.J."/>
        </authorList>
    </citation>
    <scope>NUCLEOTIDE SEQUENCE</scope>
</reference>
<protein>
    <submittedName>
        <fullName evidence="2">Uncharacterized protein</fullName>
    </submittedName>
</protein>
<dbReference type="EMBL" id="GBRD01001013">
    <property type="protein sequence ID" value="JAG64808.1"/>
    <property type="molecule type" value="Transcribed_RNA"/>
</dbReference>
<reference evidence="2" key="1">
    <citation type="journal article" date="2014" name="PLoS ONE">
        <title>Transcriptome-Based Identification of ABC Transporters in the Western Tarnished Plant Bug Lygus hesperus.</title>
        <authorList>
            <person name="Hull J.J."/>
            <person name="Chaney K."/>
            <person name="Geib S.M."/>
            <person name="Fabrick J.A."/>
            <person name="Brent C.S."/>
            <person name="Walsh D."/>
            <person name="Lavine L.C."/>
        </authorList>
    </citation>
    <scope>NUCLEOTIDE SEQUENCE</scope>
</reference>
<evidence type="ECO:0000256" key="1">
    <source>
        <dbReference type="SAM" id="Coils"/>
    </source>
</evidence>
<dbReference type="AlphaFoldDB" id="A0A0A9Z4X8"/>